<dbReference type="OrthoDB" id="9991317at2759"/>
<organism evidence="2 3">
    <name type="scientific">Boletus reticuloceps</name>
    <dbReference type="NCBI Taxonomy" id="495285"/>
    <lineage>
        <taxon>Eukaryota</taxon>
        <taxon>Fungi</taxon>
        <taxon>Dikarya</taxon>
        <taxon>Basidiomycota</taxon>
        <taxon>Agaricomycotina</taxon>
        <taxon>Agaricomycetes</taxon>
        <taxon>Agaricomycetidae</taxon>
        <taxon>Boletales</taxon>
        <taxon>Boletineae</taxon>
        <taxon>Boletaceae</taxon>
        <taxon>Boletoideae</taxon>
        <taxon>Boletus</taxon>
    </lineage>
</organism>
<evidence type="ECO:0000313" key="2">
    <source>
        <dbReference type="EMBL" id="KAG6371243.1"/>
    </source>
</evidence>
<proteinExistence type="predicted"/>
<dbReference type="InterPro" id="IPR011990">
    <property type="entry name" value="TPR-like_helical_dom_sf"/>
</dbReference>
<accession>A0A8I3A4H2</accession>
<dbReference type="SUPFAM" id="SSF48452">
    <property type="entry name" value="TPR-like"/>
    <property type="match status" value="1"/>
</dbReference>
<gene>
    <name evidence="1" type="ORF">JVT61DRAFT_12530</name>
    <name evidence="2" type="ORF">JVT61DRAFT_9868</name>
</gene>
<name>A0A8I3A4H2_9AGAM</name>
<evidence type="ECO:0000313" key="3">
    <source>
        <dbReference type="Proteomes" id="UP000683000"/>
    </source>
</evidence>
<sequence>MARDTSICRGAVDFIPHSHPDKPTVLNNLGFSLRARFEHLDELSDLENAISTLRNAVDLTPDGHPYEPDHLGNLGHSFIIRFARFGALSDLLDAISSLKDAADLTPYDHRRKPDRLNNLGNSFLTRFRRLGDLGEQNDLEEAISMLRDVCHLAPHGHPDNPHSFNDLGICLVARCARLGERHDFEDANSVYSYAACSPIGPVSDRFHASHAWITRARGICHPSLLHAHAVAINLLQLAWIGLPLTQRFAQLKQGADVVREAAGFPETAVDGSSKGV</sequence>
<dbReference type="Gene3D" id="1.25.40.10">
    <property type="entry name" value="Tetratricopeptide repeat domain"/>
    <property type="match status" value="1"/>
</dbReference>
<comment type="caution">
    <text evidence="2">The sequence shown here is derived from an EMBL/GenBank/DDBJ whole genome shotgun (WGS) entry which is preliminary data.</text>
</comment>
<keyword evidence="3" id="KW-1185">Reference proteome</keyword>
<evidence type="ECO:0000313" key="1">
    <source>
        <dbReference type="EMBL" id="KAG6370012.1"/>
    </source>
</evidence>
<protein>
    <submittedName>
        <fullName evidence="2">Uncharacterized protein</fullName>
    </submittedName>
</protein>
<dbReference type="AlphaFoldDB" id="A0A8I3A4H2"/>
<dbReference type="EMBL" id="JAGFBS010000038">
    <property type="protein sequence ID" value="KAG6371243.1"/>
    <property type="molecule type" value="Genomic_DNA"/>
</dbReference>
<reference evidence="2" key="1">
    <citation type="submission" date="2021-03" db="EMBL/GenBank/DDBJ databases">
        <title>Evolutionary innovations through gain and loss of genes in the ectomycorrhizal Boletales.</title>
        <authorList>
            <person name="Wu G."/>
            <person name="Miyauchi S."/>
            <person name="Morin E."/>
            <person name="Yang Z.-L."/>
            <person name="Xu J."/>
            <person name="Martin F.M."/>
        </authorList>
    </citation>
    <scope>NUCLEOTIDE SEQUENCE</scope>
    <source>
        <strain evidence="2">BR01</strain>
    </source>
</reference>
<dbReference type="Proteomes" id="UP000683000">
    <property type="component" value="Unassembled WGS sequence"/>
</dbReference>
<dbReference type="EMBL" id="JAGFBS010000058">
    <property type="protein sequence ID" value="KAG6370012.1"/>
    <property type="molecule type" value="Genomic_DNA"/>
</dbReference>